<gene>
    <name evidence="3" type="ORF">BDV30DRAFT_234920</name>
</gene>
<dbReference type="EMBL" id="ML732773">
    <property type="protein sequence ID" value="KAB8277120.1"/>
    <property type="molecule type" value="Genomic_DNA"/>
</dbReference>
<keyword evidence="1" id="KW-0677">Repeat</keyword>
<dbReference type="InterPro" id="IPR056884">
    <property type="entry name" value="NPHP3-like_N"/>
</dbReference>
<sequence length="453" mass="51073">MFDLKEYKNWEGHSHGLLLIKGQPGAGKSTLMAFLYSRHKKRYKKGRQGINLEFFFNGRGVESQRSPLGMLRSLLNQLFRQDEVVRPLVRDEYREKYHTFGGSGHGWHWLQSELEQLHQDSILLSAQQRQVTIFADELDGVGAQFASEITAYFHRVGDSVAAKMASAKICISCRYYPVPTIRPGEEISIDQHNKSDITTYVKDRLYVEHIGVTDIPGRNAWTHLQSDIIAQSGGIFQWVHLIVALIESRTADGESVGQARHWLLYVRHELSDVYQDILKNTIKREYRSQSLLLFQWVCHDGRPLSVTEMRYVLAATDTAQKSHSIRCQKTGDFAQTDDQIKQRIRALSGGLIEVVKVPEGGGNETVQVIHQSVTEFLRARGLAYLATLAEADKKAICVMPDTEPPGNDNIHNCPAPFDGSCLNHLVTEYAKIVVIAIFVEMMFSGFPTSPVSG</sequence>
<proteinExistence type="predicted"/>
<evidence type="ECO:0000313" key="3">
    <source>
        <dbReference type="EMBL" id="KAB8277120.1"/>
    </source>
</evidence>
<evidence type="ECO:0000256" key="1">
    <source>
        <dbReference type="ARBA" id="ARBA00022737"/>
    </source>
</evidence>
<protein>
    <recommendedName>
        <fullName evidence="2">Nephrocystin 3-like N-terminal domain-containing protein</fullName>
    </recommendedName>
</protein>
<accession>A0A5N6JFN4</accession>
<dbReference type="PANTHER" id="PTHR10039">
    <property type="entry name" value="AMELOGENIN"/>
    <property type="match status" value="1"/>
</dbReference>
<keyword evidence="4" id="KW-1185">Reference proteome</keyword>
<dbReference type="InterPro" id="IPR027417">
    <property type="entry name" value="P-loop_NTPase"/>
</dbReference>
<evidence type="ECO:0000259" key="2">
    <source>
        <dbReference type="Pfam" id="PF24883"/>
    </source>
</evidence>
<dbReference type="Proteomes" id="UP000326289">
    <property type="component" value="Unassembled WGS sequence"/>
</dbReference>
<evidence type="ECO:0000313" key="4">
    <source>
        <dbReference type="Proteomes" id="UP000326289"/>
    </source>
</evidence>
<reference evidence="3 4" key="1">
    <citation type="submission" date="2019-04" db="EMBL/GenBank/DDBJ databases">
        <title>Fungal friends and foes A comparative genomics study of 23 Aspergillus species from section Flavi.</title>
        <authorList>
            <consortium name="DOE Joint Genome Institute"/>
            <person name="Kjaerbolling I."/>
            <person name="Vesth T.C."/>
            <person name="Frisvad J.C."/>
            <person name="Nybo J.L."/>
            <person name="Theobald S."/>
            <person name="Kildgaard S."/>
            <person name="Petersen T.I."/>
            <person name="Kuo A."/>
            <person name="Sato A."/>
            <person name="Lyhne E.K."/>
            <person name="Kogle M.E."/>
            <person name="Wiebenga A."/>
            <person name="Kun R.S."/>
            <person name="Lubbers R.J."/>
            <person name="Makela M.R."/>
            <person name="Barry K."/>
            <person name="Chovatia M."/>
            <person name="Clum A."/>
            <person name="Daum C."/>
            <person name="Haridas S."/>
            <person name="He G."/>
            <person name="LaButti K."/>
            <person name="Lipzen A."/>
            <person name="Mondo S."/>
            <person name="Pangilinan J."/>
            <person name="Riley R."/>
            <person name="Salamov A."/>
            <person name="Simmons B.A."/>
            <person name="Magnuson J.K."/>
            <person name="Henrissat B."/>
            <person name="Mortensen U.H."/>
            <person name="Larsen T.O."/>
            <person name="De vries R.P."/>
            <person name="Grigoriev I.V."/>
            <person name="Machida M."/>
            <person name="Baker S.E."/>
            <person name="Andersen M.R."/>
        </authorList>
    </citation>
    <scope>NUCLEOTIDE SEQUENCE [LARGE SCALE GENOMIC DNA]</scope>
    <source>
        <strain evidence="3 4">CBS 117635</strain>
    </source>
</reference>
<dbReference type="AlphaFoldDB" id="A0A5N6JFN4"/>
<dbReference type="Gene3D" id="3.40.50.300">
    <property type="entry name" value="P-loop containing nucleotide triphosphate hydrolases"/>
    <property type="match status" value="1"/>
</dbReference>
<feature type="domain" description="Nephrocystin 3-like N-terminal" evidence="2">
    <location>
        <begin position="2"/>
        <end position="174"/>
    </location>
</feature>
<dbReference type="SUPFAM" id="SSF52540">
    <property type="entry name" value="P-loop containing nucleoside triphosphate hydrolases"/>
    <property type="match status" value="1"/>
</dbReference>
<dbReference type="Pfam" id="PF24883">
    <property type="entry name" value="NPHP3_N"/>
    <property type="match status" value="1"/>
</dbReference>
<dbReference type="PANTHER" id="PTHR10039:SF5">
    <property type="entry name" value="NACHT DOMAIN-CONTAINING PROTEIN"/>
    <property type="match status" value="1"/>
</dbReference>
<organism evidence="3 4">
    <name type="scientific">Aspergillus minisclerotigenes</name>
    <dbReference type="NCBI Taxonomy" id="656917"/>
    <lineage>
        <taxon>Eukaryota</taxon>
        <taxon>Fungi</taxon>
        <taxon>Dikarya</taxon>
        <taxon>Ascomycota</taxon>
        <taxon>Pezizomycotina</taxon>
        <taxon>Eurotiomycetes</taxon>
        <taxon>Eurotiomycetidae</taxon>
        <taxon>Eurotiales</taxon>
        <taxon>Aspergillaceae</taxon>
        <taxon>Aspergillus</taxon>
        <taxon>Aspergillus subgen. Circumdati</taxon>
    </lineage>
</organism>
<name>A0A5N6JFN4_9EURO</name>